<evidence type="ECO:0000256" key="10">
    <source>
        <dbReference type="ARBA" id="ARBA00023004"/>
    </source>
</evidence>
<keyword evidence="5" id="KW-0349">Heme</keyword>
<dbReference type="EMBL" id="CP002581">
    <property type="protein sequence ID" value="AJK48757.1"/>
    <property type="molecule type" value="Genomic_DNA"/>
</dbReference>
<keyword evidence="8" id="KW-0249">Electron transport</keyword>
<comment type="subcellular location">
    <subcellularLocation>
        <location evidence="2">Cell membrane</location>
        <topology evidence="2">Multi-pass membrane protein</topology>
    </subcellularLocation>
</comment>
<dbReference type="PANTHER" id="PTHR30529:SF1">
    <property type="entry name" value="CYTOCHROME B561 HOMOLOG 2"/>
    <property type="match status" value="1"/>
</dbReference>
<dbReference type="InterPro" id="IPR052168">
    <property type="entry name" value="Cytochrome_b561_oxidase"/>
</dbReference>
<evidence type="ECO:0000256" key="3">
    <source>
        <dbReference type="ARBA" id="ARBA00022448"/>
    </source>
</evidence>
<evidence type="ECO:0000256" key="12">
    <source>
        <dbReference type="ARBA" id="ARBA00037975"/>
    </source>
</evidence>
<evidence type="ECO:0000256" key="1">
    <source>
        <dbReference type="ARBA" id="ARBA00001970"/>
    </source>
</evidence>
<keyword evidence="6 13" id="KW-0812">Transmembrane</keyword>
<keyword evidence="9 13" id="KW-1133">Transmembrane helix</keyword>
<dbReference type="InterPro" id="IPR016174">
    <property type="entry name" value="Di-haem_cyt_TM"/>
</dbReference>
<keyword evidence="7" id="KW-0479">Metal-binding</keyword>
<evidence type="ECO:0000256" key="8">
    <source>
        <dbReference type="ARBA" id="ARBA00022982"/>
    </source>
</evidence>
<reference evidence="15 16" key="2">
    <citation type="journal article" date="2016" name="Appl. Microbiol. Biotechnol.">
        <title>Mutations improving production and secretion of extracellular lipase by Burkholderia glumae PG1.</title>
        <authorList>
            <person name="Knapp A."/>
            <person name="Voget S."/>
            <person name="Gao R."/>
            <person name="Zaburannyi N."/>
            <person name="Krysciak D."/>
            <person name="Breuer M."/>
            <person name="Hauer B."/>
            <person name="Streit W.R."/>
            <person name="Muller R."/>
            <person name="Daniel R."/>
            <person name="Jaeger K.E."/>
        </authorList>
    </citation>
    <scope>NUCLEOTIDE SEQUENCE [LARGE SCALE GENOMIC DNA]</scope>
    <source>
        <strain evidence="15 16">PG1</strain>
    </source>
</reference>
<dbReference type="GO" id="GO:0020037">
    <property type="term" value="F:heme binding"/>
    <property type="evidence" value="ECO:0007669"/>
    <property type="project" value="TreeGrafter"/>
</dbReference>
<keyword evidence="10" id="KW-0408">Iron</keyword>
<evidence type="ECO:0000256" key="7">
    <source>
        <dbReference type="ARBA" id="ARBA00022723"/>
    </source>
</evidence>
<gene>
    <name evidence="15" type="ORF">BGL_2c06730</name>
</gene>
<dbReference type="GO" id="GO:0005886">
    <property type="term" value="C:plasma membrane"/>
    <property type="evidence" value="ECO:0007669"/>
    <property type="project" value="UniProtKB-SubCell"/>
</dbReference>
<accession>A0A0B6RTU0</accession>
<dbReference type="KEGG" id="bgp:BGL_2c06730"/>
<keyword evidence="16" id="KW-1185">Reference proteome</keyword>
<evidence type="ECO:0000256" key="11">
    <source>
        <dbReference type="ARBA" id="ARBA00023136"/>
    </source>
</evidence>
<dbReference type="HOGENOM" id="CLU_095321_1_0_4"/>
<feature type="transmembrane region" description="Helical" evidence="13">
    <location>
        <begin position="111"/>
        <end position="134"/>
    </location>
</feature>
<sequence length="190" mass="21395">MTSHPSSVHALGADTVNDHAPESDRYDSVTRFFHWVFGIGIIYASIEGYTATLLGNGPVHDFLSHLNMSVASVLIVLFPMRLLWKFMRTDPRKPSGLPAWQFALAHRVHDLLYVVIFVVLSSGFLMVPDHYVFFGVVRIDTPFAEGEVTRRLFTIHRISCAVLAGLALLHILAVVKHQLMARCDVLRRML</sequence>
<dbReference type="GO" id="GO:0022904">
    <property type="term" value="P:respiratory electron transport chain"/>
    <property type="evidence" value="ECO:0007669"/>
    <property type="project" value="InterPro"/>
</dbReference>
<dbReference type="Pfam" id="PF01292">
    <property type="entry name" value="Ni_hydr_CYTB"/>
    <property type="match status" value="1"/>
</dbReference>
<dbReference type="GO" id="GO:0046872">
    <property type="term" value="F:metal ion binding"/>
    <property type="evidence" value="ECO:0007669"/>
    <property type="project" value="UniProtKB-KW"/>
</dbReference>
<reference evidence="16" key="1">
    <citation type="submission" date="2011-03" db="EMBL/GenBank/DDBJ databases">
        <authorList>
            <person name="Voget S."/>
            <person name="Streit W.R."/>
            <person name="Jaeger K.E."/>
            <person name="Daniel R."/>
        </authorList>
    </citation>
    <scope>NUCLEOTIDE SEQUENCE [LARGE SCALE GENOMIC DNA]</scope>
    <source>
        <strain evidence="16">PG1</strain>
    </source>
</reference>
<evidence type="ECO:0000256" key="13">
    <source>
        <dbReference type="SAM" id="Phobius"/>
    </source>
</evidence>
<keyword evidence="3" id="KW-0813">Transport</keyword>
<comment type="cofactor">
    <cofactor evidence="1">
        <name>heme b</name>
        <dbReference type="ChEBI" id="CHEBI:60344"/>
    </cofactor>
</comment>
<evidence type="ECO:0000256" key="9">
    <source>
        <dbReference type="ARBA" id="ARBA00022989"/>
    </source>
</evidence>
<protein>
    <submittedName>
        <fullName evidence="15">Cytochrome b561</fullName>
    </submittedName>
</protein>
<dbReference type="GO" id="GO:0009055">
    <property type="term" value="F:electron transfer activity"/>
    <property type="evidence" value="ECO:0007669"/>
    <property type="project" value="InterPro"/>
</dbReference>
<evidence type="ECO:0000313" key="16">
    <source>
        <dbReference type="Proteomes" id="UP000031838"/>
    </source>
</evidence>
<feature type="domain" description="Cytochrome b561 bacterial/Ni-hydrogenase" evidence="14">
    <location>
        <begin position="25"/>
        <end position="190"/>
    </location>
</feature>
<feature type="transmembrane region" description="Helical" evidence="13">
    <location>
        <begin position="154"/>
        <end position="175"/>
    </location>
</feature>
<organism evidence="15 16">
    <name type="scientific">Burkholderia plantarii</name>
    <dbReference type="NCBI Taxonomy" id="41899"/>
    <lineage>
        <taxon>Bacteria</taxon>
        <taxon>Pseudomonadati</taxon>
        <taxon>Pseudomonadota</taxon>
        <taxon>Betaproteobacteria</taxon>
        <taxon>Burkholderiales</taxon>
        <taxon>Burkholderiaceae</taxon>
        <taxon>Burkholderia</taxon>
    </lineage>
</organism>
<evidence type="ECO:0000256" key="5">
    <source>
        <dbReference type="ARBA" id="ARBA00022617"/>
    </source>
</evidence>
<feature type="transmembrane region" description="Helical" evidence="13">
    <location>
        <begin position="32"/>
        <end position="54"/>
    </location>
</feature>
<dbReference type="Proteomes" id="UP000031838">
    <property type="component" value="Chromosome 2"/>
</dbReference>
<proteinExistence type="inferred from homology"/>
<evidence type="ECO:0000313" key="15">
    <source>
        <dbReference type="EMBL" id="AJK48757.1"/>
    </source>
</evidence>
<evidence type="ECO:0000256" key="2">
    <source>
        <dbReference type="ARBA" id="ARBA00004651"/>
    </source>
</evidence>
<keyword evidence="11 13" id="KW-0472">Membrane</keyword>
<dbReference type="PANTHER" id="PTHR30529">
    <property type="entry name" value="CYTOCHROME B561"/>
    <property type="match status" value="1"/>
</dbReference>
<keyword evidence="4" id="KW-1003">Cell membrane</keyword>
<comment type="similarity">
    <text evidence="12">Belongs to the cytochrome b561 family.</text>
</comment>
<feature type="transmembrane region" description="Helical" evidence="13">
    <location>
        <begin position="66"/>
        <end position="84"/>
    </location>
</feature>
<dbReference type="InterPro" id="IPR011577">
    <property type="entry name" value="Cyt_b561_bac/Ni-Hgenase"/>
</dbReference>
<evidence type="ECO:0000256" key="6">
    <source>
        <dbReference type="ARBA" id="ARBA00022692"/>
    </source>
</evidence>
<evidence type="ECO:0000256" key="4">
    <source>
        <dbReference type="ARBA" id="ARBA00022475"/>
    </source>
</evidence>
<name>A0A0B6RTU0_BURPL</name>
<dbReference type="SUPFAM" id="SSF81342">
    <property type="entry name" value="Transmembrane di-heme cytochromes"/>
    <property type="match status" value="1"/>
</dbReference>
<dbReference type="AlphaFoldDB" id="A0A0B6RTU0"/>
<evidence type="ECO:0000259" key="14">
    <source>
        <dbReference type="Pfam" id="PF01292"/>
    </source>
</evidence>